<dbReference type="GO" id="GO:0005886">
    <property type="term" value="C:plasma membrane"/>
    <property type="evidence" value="ECO:0007669"/>
    <property type="project" value="UniProtKB-SubCell"/>
</dbReference>
<reference evidence="9 10" key="1">
    <citation type="submission" date="2017-01" db="EMBL/GenBank/DDBJ databases">
        <title>Complete genome of Tateyamaria omphalii DOK1-4 isolated from seawater in Dokdo.</title>
        <authorList>
            <person name="Kim J.H."/>
            <person name="Chi W.-J."/>
        </authorList>
    </citation>
    <scope>NUCLEOTIDE SEQUENCE [LARGE SCALE GENOMIC DNA]</scope>
    <source>
        <strain evidence="9 10">DOK1-4</strain>
    </source>
</reference>
<dbReference type="STRING" id="299262.BWR18_08280"/>
<dbReference type="Proteomes" id="UP000186336">
    <property type="component" value="Chromosome"/>
</dbReference>
<comment type="similarity">
    <text evidence="7">Belongs to the PpiD chaperone family.</text>
</comment>
<sequence>MAQGKTSISKIAVWILLGLLFVGLSLGFGLDGLGGTIRTVGKVGDKHIDVQTYANTLQREMQAVGQQTGTPLTFARAQAIGLDQAVLAQLVRARALDYEAGEMGLSVGDEVIRDEILNIPAFRGLDGSFDRDAYRFALDQQGTSEADFETTLREEVSRSILQGAIVSGMQMPDTYARTLVSFLGETRDFTWVRLGQADLETDLPDPSDEVLRAYYEENLGDYELPETKRITYAVLLPDMILDSMEVEETTLRAEYEARADQYNQPERRLVERLVYLNAEAAERAAAQLEVDGTTFEALVAERGLELGDIDMGDVSRLELDAAGEAVFNAEVGDVVGPLPSSLGPALFRVNAVLPAQIVTFEEAAPELQQELSIAAARRQVEVLAEEFDNMLAGGATLEELDAETDMQLGTIDWYPALGEGIAAYDGFRDAAVDLTQDDFPEIVQLDEGGIFAMRMEELLPPRPAPFEEAKLNVQGNWEAEQSEARLTAKAEALLPALEAGESFASQSLDSIVETELDRSAFVQGTPPEFMTSVFEMEPGDVRIIPGYGAVLVVRLDAINPAADSPEVQAETEALSAELGQIMAGEIFNIFGEDVVLRAGTQINQQALDAVHVNFP</sequence>
<evidence type="ECO:0000256" key="2">
    <source>
        <dbReference type="ARBA" id="ARBA00022475"/>
    </source>
</evidence>
<dbReference type="RefSeq" id="WP_076627539.1">
    <property type="nucleotide sequence ID" value="NZ_CP019312.1"/>
</dbReference>
<keyword evidence="6" id="KW-0143">Chaperone</keyword>
<feature type="domain" description="PpiC" evidence="8">
    <location>
        <begin position="246"/>
        <end position="364"/>
    </location>
</feature>
<keyword evidence="10" id="KW-1185">Reference proteome</keyword>
<dbReference type="EMBL" id="CP019312">
    <property type="protein sequence ID" value="APX11678.1"/>
    <property type="molecule type" value="Genomic_DNA"/>
</dbReference>
<protein>
    <submittedName>
        <fullName evidence="9">Peptidylprolyl isomerase</fullName>
    </submittedName>
</protein>
<keyword evidence="4" id="KW-1133">Transmembrane helix</keyword>
<evidence type="ECO:0000256" key="3">
    <source>
        <dbReference type="ARBA" id="ARBA00022692"/>
    </source>
</evidence>
<comment type="subcellular location">
    <subcellularLocation>
        <location evidence="1">Cell membrane</location>
        <topology evidence="1">Single-pass type II membrane protein</topology>
    </subcellularLocation>
</comment>
<evidence type="ECO:0000256" key="7">
    <source>
        <dbReference type="ARBA" id="ARBA00038408"/>
    </source>
</evidence>
<dbReference type="KEGG" id="tom:BWR18_08280"/>
<keyword evidence="9" id="KW-0413">Isomerase</keyword>
<keyword evidence="3" id="KW-0812">Transmembrane</keyword>
<keyword evidence="5" id="KW-0472">Membrane</keyword>
<organism evidence="9 10">
    <name type="scientific">Tateyamaria omphalii</name>
    <dbReference type="NCBI Taxonomy" id="299262"/>
    <lineage>
        <taxon>Bacteria</taxon>
        <taxon>Pseudomonadati</taxon>
        <taxon>Pseudomonadota</taxon>
        <taxon>Alphaproteobacteria</taxon>
        <taxon>Rhodobacterales</taxon>
        <taxon>Roseobacteraceae</taxon>
        <taxon>Tateyamaria</taxon>
    </lineage>
</organism>
<evidence type="ECO:0000256" key="4">
    <source>
        <dbReference type="ARBA" id="ARBA00022989"/>
    </source>
</evidence>
<evidence type="ECO:0000256" key="5">
    <source>
        <dbReference type="ARBA" id="ARBA00023136"/>
    </source>
</evidence>
<dbReference type="InterPro" id="IPR027304">
    <property type="entry name" value="Trigger_fact/SurA_dom_sf"/>
</dbReference>
<dbReference type="OrthoDB" id="9768393at2"/>
<gene>
    <name evidence="9" type="ORF">BWR18_08280</name>
</gene>
<dbReference type="PANTHER" id="PTHR47529">
    <property type="entry name" value="PEPTIDYL-PROLYL CIS-TRANS ISOMERASE D"/>
    <property type="match status" value="1"/>
</dbReference>
<evidence type="ECO:0000256" key="1">
    <source>
        <dbReference type="ARBA" id="ARBA00004401"/>
    </source>
</evidence>
<evidence type="ECO:0000313" key="9">
    <source>
        <dbReference type="EMBL" id="APX11678.1"/>
    </source>
</evidence>
<dbReference type="Gene3D" id="1.10.4030.10">
    <property type="entry name" value="Porin chaperone SurA, peptide-binding domain"/>
    <property type="match status" value="1"/>
</dbReference>
<evidence type="ECO:0000259" key="8">
    <source>
        <dbReference type="Pfam" id="PF13145"/>
    </source>
</evidence>
<dbReference type="InterPro" id="IPR052029">
    <property type="entry name" value="PpiD_chaperone"/>
</dbReference>
<dbReference type="GO" id="GO:0003755">
    <property type="term" value="F:peptidyl-prolyl cis-trans isomerase activity"/>
    <property type="evidence" value="ECO:0007669"/>
    <property type="project" value="InterPro"/>
</dbReference>
<keyword evidence="2" id="KW-1003">Cell membrane</keyword>
<dbReference type="SUPFAM" id="SSF109998">
    <property type="entry name" value="Triger factor/SurA peptide-binding domain-like"/>
    <property type="match status" value="1"/>
</dbReference>
<dbReference type="Pfam" id="PF13624">
    <property type="entry name" value="SurA_N_3"/>
    <property type="match status" value="1"/>
</dbReference>
<evidence type="ECO:0000313" key="10">
    <source>
        <dbReference type="Proteomes" id="UP000186336"/>
    </source>
</evidence>
<dbReference type="PANTHER" id="PTHR47529:SF1">
    <property type="entry name" value="PERIPLASMIC CHAPERONE PPID"/>
    <property type="match status" value="1"/>
</dbReference>
<dbReference type="InterPro" id="IPR000297">
    <property type="entry name" value="PPIase_PpiC"/>
</dbReference>
<dbReference type="Pfam" id="PF13145">
    <property type="entry name" value="Rotamase_2"/>
    <property type="match status" value="1"/>
</dbReference>
<dbReference type="SUPFAM" id="SSF54534">
    <property type="entry name" value="FKBP-like"/>
    <property type="match status" value="1"/>
</dbReference>
<accession>A0A1P8MUG0</accession>
<name>A0A1P8MUG0_9RHOB</name>
<proteinExistence type="inferred from homology"/>
<dbReference type="AlphaFoldDB" id="A0A1P8MUG0"/>
<evidence type="ECO:0000256" key="6">
    <source>
        <dbReference type="ARBA" id="ARBA00023186"/>
    </source>
</evidence>